<dbReference type="AlphaFoldDB" id="A0A1Q9CSF6"/>
<dbReference type="Proteomes" id="UP000186817">
    <property type="component" value="Unassembled WGS sequence"/>
</dbReference>
<accession>A0A1Q9CSF6</accession>
<evidence type="ECO:0000313" key="2">
    <source>
        <dbReference type="Proteomes" id="UP000186817"/>
    </source>
</evidence>
<proteinExistence type="predicted"/>
<reference evidence="1 2" key="1">
    <citation type="submission" date="2016-02" db="EMBL/GenBank/DDBJ databases">
        <title>Genome analysis of coral dinoflagellate symbionts highlights evolutionary adaptations to a symbiotic lifestyle.</title>
        <authorList>
            <person name="Aranda M."/>
            <person name="Li Y."/>
            <person name="Liew Y.J."/>
            <person name="Baumgarten S."/>
            <person name="Simakov O."/>
            <person name="Wilson M."/>
            <person name="Piel J."/>
            <person name="Ashoor H."/>
            <person name="Bougouffa S."/>
            <person name="Bajic V.B."/>
            <person name="Ryu T."/>
            <person name="Ravasi T."/>
            <person name="Bayer T."/>
            <person name="Micklem G."/>
            <person name="Kim H."/>
            <person name="Bhak J."/>
            <person name="Lajeunesse T.C."/>
            <person name="Voolstra C.R."/>
        </authorList>
    </citation>
    <scope>NUCLEOTIDE SEQUENCE [LARGE SCALE GENOMIC DNA]</scope>
    <source>
        <strain evidence="1 2">CCMP2467</strain>
    </source>
</reference>
<dbReference type="EMBL" id="LSRX01000952">
    <property type="protein sequence ID" value="OLP85841.1"/>
    <property type="molecule type" value="Genomic_DNA"/>
</dbReference>
<keyword evidence="2" id="KW-1185">Reference proteome</keyword>
<sequence length="188" mass="20501">MFRMGRTPDGKIQKSSGNLDDLRLGIIDASLRAGDIDVAERQVLSLQDTMLRESAARRAFEALVRQTARRGEIRDPEGALPSAARQMCLAMLFGTKGAARDGGRGGDVPPEVCALLLSVAAALSAAAQMLLQTGPLSELQVKYWGHDDPQLEERYQRVLRQRRAAELLRQVATLRDAVGDQRAEGMSC</sequence>
<protein>
    <submittedName>
        <fullName evidence="1">Uncharacterized protein</fullName>
    </submittedName>
</protein>
<gene>
    <name evidence="1" type="ORF">AK812_SmicGene33127</name>
</gene>
<comment type="caution">
    <text evidence="1">The sequence shown here is derived from an EMBL/GenBank/DDBJ whole genome shotgun (WGS) entry which is preliminary data.</text>
</comment>
<name>A0A1Q9CSF6_SYMMI</name>
<evidence type="ECO:0000313" key="1">
    <source>
        <dbReference type="EMBL" id="OLP85841.1"/>
    </source>
</evidence>
<organism evidence="1 2">
    <name type="scientific">Symbiodinium microadriaticum</name>
    <name type="common">Dinoflagellate</name>
    <name type="synonym">Zooxanthella microadriatica</name>
    <dbReference type="NCBI Taxonomy" id="2951"/>
    <lineage>
        <taxon>Eukaryota</taxon>
        <taxon>Sar</taxon>
        <taxon>Alveolata</taxon>
        <taxon>Dinophyceae</taxon>
        <taxon>Suessiales</taxon>
        <taxon>Symbiodiniaceae</taxon>
        <taxon>Symbiodinium</taxon>
    </lineage>
</organism>